<feature type="transmembrane region" description="Helical" evidence="7">
    <location>
        <begin position="345"/>
        <end position="366"/>
    </location>
</feature>
<keyword evidence="6 7" id="KW-0472">Membrane</keyword>
<dbReference type="PANTHER" id="PTHR23513">
    <property type="entry name" value="INTEGRAL MEMBRANE EFFLUX PROTEIN-RELATED"/>
    <property type="match status" value="1"/>
</dbReference>
<dbReference type="Pfam" id="PF05977">
    <property type="entry name" value="MFS_3"/>
    <property type="match status" value="1"/>
</dbReference>
<keyword evidence="4 7" id="KW-0812">Transmembrane</keyword>
<keyword evidence="2" id="KW-0813">Transport</keyword>
<dbReference type="AlphaFoldDB" id="A0A5B8CCM3"/>
<sequence>MKNNFRSLRNYNYRLWAIGSLLSYIGTWMQRVAQTWLVLTELTHNDATAVGIVTGLQFAPLLLLLPWTGLAADRFDRRKLLMSTQCLEGLLSAGLGILTIAGFVQLWHVYVFAFVFGCVNAFDTPASQSFASDLVGEDELSNAVALNATAFNTARLVGPGIAGVLIGLIGTGAMFLLNACSFAAVIGALAMLRVGELHHAHEPSSSGMLEGFRYVWKHSALRTALVVLFLVGTFALNFPLFISAMAVKVFGVDSGRYGLLMSIMAVGSIGGALIAAGARRTSMGHLVVGSLLLTVGFLCAAVAPSYWLFGAALVLIGAAAVTFTTSTSSFMQLESEPSMRGRVMALRVAVAVGATPIGAPFLGWIAQAWGPRYMLALAAMACGAATLAAFRSYSTAEAQGGG</sequence>
<proteinExistence type="predicted"/>
<dbReference type="GO" id="GO:0005886">
    <property type="term" value="C:plasma membrane"/>
    <property type="evidence" value="ECO:0007669"/>
    <property type="project" value="UniProtKB-SubCell"/>
</dbReference>
<evidence type="ECO:0000256" key="1">
    <source>
        <dbReference type="ARBA" id="ARBA00004651"/>
    </source>
</evidence>
<feature type="transmembrane region" description="Helical" evidence="7">
    <location>
        <begin position="12"/>
        <end position="29"/>
    </location>
</feature>
<evidence type="ECO:0000313" key="9">
    <source>
        <dbReference type="EMBL" id="QDC37254.1"/>
    </source>
</evidence>
<evidence type="ECO:0000256" key="6">
    <source>
        <dbReference type="ARBA" id="ARBA00023136"/>
    </source>
</evidence>
<dbReference type="Gene3D" id="1.20.1250.20">
    <property type="entry name" value="MFS general substrate transporter like domains"/>
    <property type="match status" value="1"/>
</dbReference>
<evidence type="ECO:0000256" key="7">
    <source>
        <dbReference type="SAM" id="Phobius"/>
    </source>
</evidence>
<evidence type="ECO:0000259" key="8">
    <source>
        <dbReference type="PROSITE" id="PS50850"/>
    </source>
</evidence>
<feature type="transmembrane region" description="Helical" evidence="7">
    <location>
        <begin position="309"/>
        <end position="333"/>
    </location>
</feature>
<evidence type="ECO:0000256" key="2">
    <source>
        <dbReference type="ARBA" id="ARBA00022448"/>
    </source>
</evidence>
<protein>
    <submittedName>
        <fullName evidence="9">MFS transporter</fullName>
    </submittedName>
</protein>
<feature type="transmembrane region" description="Helical" evidence="7">
    <location>
        <begin position="161"/>
        <end position="192"/>
    </location>
</feature>
<feature type="transmembrane region" description="Helical" evidence="7">
    <location>
        <begin position="257"/>
        <end position="276"/>
    </location>
</feature>
<dbReference type="RefSeq" id="WP_140042053.1">
    <property type="nucleotide sequence ID" value="NZ_CP041016.1"/>
</dbReference>
<gene>
    <name evidence="9" type="ORF">FIL70_08500</name>
</gene>
<dbReference type="Proteomes" id="UP000311469">
    <property type="component" value="Chromosome cSF1"/>
</dbReference>
<feature type="transmembrane region" description="Helical" evidence="7">
    <location>
        <begin position="372"/>
        <end position="390"/>
    </location>
</feature>
<dbReference type="PROSITE" id="PS50850">
    <property type="entry name" value="MFS"/>
    <property type="match status" value="1"/>
</dbReference>
<feature type="transmembrane region" description="Helical" evidence="7">
    <location>
        <begin position="283"/>
        <end position="303"/>
    </location>
</feature>
<dbReference type="KEGG" id="sufl:FIL70_08500"/>
<dbReference type="GO" id="GO:0022857">
    <property type="term" value="F:transmembrane transporter activity"/>
    <property type="evidence" value="ECO:0007669"/>
    <property type="project" value="InterPro"/>
</dbReference>
<accession>A0A5B8CCM3</accession>
<keyword evidence="5 7" id="KW-1133">Transmembrane helix</keyword>
<feature type="transmembrane region" description="Helical" evidence="7">
    <location>
        <begin position="49"/>
        <end position="70"/>
    </location>
</feature>
<reference evidence="9 10" key="1">
    <citation type="submission" date="2019-06" db="EMBL/GenBank/DDBJ databases">
        <title>Genome organization and adaptive potential of archetypical organophosphate degarding Sphingobium fuliginis ATCC 27551.</title>
        <authorList>
            <person name="Sarwar A."/>
            <person name="Parthasarathy S."/>
            <person name="Singh C."/>
            <person name="Siddavattam D."/>
        </authorList>
    </citation>
    <scope>NUCLEOTIDE SEQUENCE [LARGE SCALE GENOMIC DNA]</scope>
    <source>
        <strain evidence="9 10">ATCC 27551</strain>
    </source>
</reference>
<feature type="transmembrane region" description="Helical" evidence="7">
    <location>
        <begin position="90"/>
        <end position="116"/>
    </location>
</feature>
<dbReference type="CDD" id="cd06173">
    <property type="entry name" value="MFS_MefA_like"/>
    <property type="match status" value="1"/>
</dbReference>
<dbReference type="EMBL" id="CP041016">
    <property type="protein sequence ID" value="QDC37254.1"/>
    <property type="molecule type" value="Genomic_DNA"/>
</dbReference>
<feature type="domain" description="Major facilitator superfamily (MFS) profile" evidence="8">
    <location>
        <begin position="12"/>
        <end position="397"/>
    </location>
</feature>
<dbReference type="InterPro" id="IPR010290">
    <property type="entry name" value="TM_effector"/>
</dbReference>
<evidence type="ECO:0000256" key="4">
    <source>
        <dbReference type="ARBA" id="ARBA00022692"/>
    </source>
</evidence>
<dbReference type="PANTHER" id="PTHR23513:SF11">
    <property type="entry name" value="STAPHYLOFERRIN A TRANSPORTER"/>
    <property type="match status" value="1"/>
</dbReference>
<name>A0A5B8CCM3_SPHSA</name>
<dbReference type="InterPro" id="IPR036259">
    <property type="entry name" value="MFS_trans_sf"/>
</dbReference>
<evidence type="ECO:0000313" key="10">
    <source>
        <dbReference type="Proteomes" id="UP000311469"/>
    </source>
</evidence>
<dbReference type="InterPro" id="IPR020846">
    <property type="entry name" value="MFS_dom"/>
</dbReference>
<comment type="subcellular location">
    <subcellularLocation>
        <location evidence="1">Cell membrane</location>
        <topology evidence="1">Multi-pass membrane protein</topology>
    </subcellularLocation>
</comment>
<evidence type="ECO:0000256" key="3">
    <source>
        <dbReference type="ARBA" id="ARBA00022475"/>
    </source>
</evidence>
<dbReference type="SUPFAM" id="SSF103473">
    <property type="entry name" value="MFS general substrate transporter"/>
    <property type="match status" value="1"/>
</dbReference>
<organism evidence="9 10">
    <name type="scientific">Sphingobium fuliginis ATCC 27551</name>
    <dbReference type="NCBI Taxonomy" id="1208342"/>
    <lineage>
        <taxon>Bacteria</taxon>
        <taxon>Pseudomonadati</taxon>
        <taxon>Pseudomonadota</taxon>
        <taxon>Alphaproteobacteria</taxon>
        <taxon>Sphingomonadales</taxon>
        <taxon>Sphingomonadaceae</taxon>
        <taxon>Sphingobium</taxon>
    </lineage>
</organism>
<evidence type="ECO:0000256" key="5">
    <source>
        <dbReference type="ARBA" id="ARBA00022989"/>
    </source>
</evidence>
<feature type="transmembrane region" description="Helical" evidence="7">
    <location>
        <begin position="223"/>
        <end position="245"/>
    </location>
</feature>
<keyword evidence="3" id="KW-1003">Cell membrane</keyword>